<comment type="similarity">
    <text evidence="1 7">Belongs to the RecO family.</text>
</comment>
<dbReference type="InterPro" id="IPR022572">
    <property type="entry name" value="DNA_rep/recomb_RecO_N"/>
</dbReference>
<evidence type="ECO:0000256" key="1">
    <source>
        <dbReference type="ARBA" id="ARBA00007452"/>
    </source>
</evidence>
<dbReference type="EMBL" id="BAABJI010000002">
    <property type="protein sequence ID" value="GAA4925102.1"/>
    <property type="molecule type" value="Genomic_DNA"/>
</dbReference>
<dbReference type="NCBIfam" id="TIGR00613">
    <property type="entry name" value="reco"/>
    <property type="match status" value="1"/>
</dbReference>
<keyword evidence="4 7" id="KW-0233">DNA recombination</keyword>
<evidence type="ECO:0000256" key="3">
    <source>
        <dbReference type="ARBA" id="ARBA00022763"/>
    </source>
</evidence>
<name>A0ABP9G1C5_9SPHI</name>
<keyword evidence="5 7" id="KW-0234">DNA repair</keyword>
<reference evidence="10" key="1">
    <citation type="journal article" date="2019" name="Int. J. Syst. Evol. Microbiol.">
        <title>The Global Catalogue of Microorganisms (GCM) 10K type strain sequencing project: providing services to taxonomists for standard genome sequencing and annotation.</title>
        <authorList>
            <consortium name="The Broad Institute Genomics Platform"/>
            <consortium name="The Broad Institute Genome Sequencing Center for Infectious Disease"/>
            <person name="Wu L."/>
            <person name="Ma J."/>
        </authorList>
    </citation>
    <scope>NUCLEOTIDE SEQUENCE [LARGE SCALE GENOMIC DNA]</scope>
    <source>
        <strain evidence="10">JCM 18283</strain>
    </source>
</reference>
<accession>A0ABP9G1C5</accession>
<evidence type="ECO:0000313" key="9">
    <source>
        <dbReference type="EMBL" id="GAA4925102.1"/>
    </source>
</evidence>
<evidence type="ECO:0000256" key="4">
    <source>
        <dbReference type="ARBA" id="ARBA00023172"/>
    </source>
</evidence>
<dbReference type="Gene3D" id="2.40.50.140">
    <property type="entry name" value="Nucleic acid-binding proteins"/>
    <property type="match status" value="1"/>
</dbReference>
<gene>
    <name evidence="7 9" type="primary">recO</name>
    <name evidence="9" type="ORF">GCM10023313_31940</name>
</gene>
<dbReference type="PANTHER" id="PTHR33991:SF1">
    <property type="entry name" value="DNA REPAIR PROTEIN RECO"/>
    <property type="match status" value="1"/>
</dbReference>
<dbReference type="Pfam" id="PF02565">
    <property type="entry name" value="RecO_C"/>
    <property type="match status" value="1"/>
</dbReference>
<dbReference type="RefSeq" id="WP_345332512.1">
    <property type="nucleotide sequence ID" value="NZ_BAABJI010000002.1"/>
</dbReference>
<dbReference type="HAMAP" id="MF_00201">
    <property type="entry name" value="RecO"/>
    <property type="match status" value="1"/>
</dbReference>
<dbReference type="PANTHER" id="PTHR33991">
    <property type="entry name" value="DNA REPAIR PROTEIN RECO"/>
    <property type="match status" value="1"/>
</dbReference>
<dbReference type="SUPFAM" id="SSF50249">
    <property type="entry name" value="Nucleic acid-binding proteins"/>
    <property type="match status" value="1"/>
</dbReference>
<keyword evidence="10" id="KW-1185">Reference proteome</keyword>
<keyword evidence="3 7" id="KW-0227">DNA damage</keyword>
<evidence type="ECO:0000256" key="5">
    <source>
        <dbReference type="ARBA" id="ARBA00023204"/>
    </source>
</evidence>
<proteinExistence type="inferred from homology"/>
<organism evidence="9 10">
    <name type="scientific">Mucilaginibacter defluvii</name>
    <dbReference type="NCBI Taxonomy" id="1196019"/>
    <lineage>
        <taxon>Bacteria</taxon>
        <taxon>Pseudomonadati</taxon>
        <taxon>Bacteroidota</taxon>
        <taxon>Sphingobacteriia</taxon>
        <taxon>Sphingobacteriales</taxon>
        <taxon>Sphingobacteriaceae</taxon>
        <taxon>Mucilaginibacter</taxon>
    </lineage>
</organism>
<protein>
    <recommendedName>
        <fullName evidence="2 7">DNA repair protein RecO</fullName>
    </recommendedName>
    <alternativeName>
        <fullName evidence="6 7">Recombination protein O</fullName>
    </alternativeName>
</protein>
<comment type="caution">
    <text evidence="9">The sequence shown here is derived from an EMBL/GenBank/DDBJ whole genome shotgun (WGS) entry which is preliminary data.</text>
</comment>
<dbReference type="InterPro" id="IPR037278">
    <property type="entry name" value="ARFGAP/RecO"/>
</dbReference>
<evidence type="ECO:0000256" key="6">
    <source>
        <dbReference type="ARBA" id="ARBA00033409"/>
    </source>
</evidence>
<dbReference type="Gene3D" id="1.20.1440.120">
    <property type="entry name" value="Recombination protein O, C-terminal domain"/>
    <property type="match status" value="1"/>
</dbReference>
<dbReference type="SUPFAM" id="SSF57863">
    <property type="entry name" value="ArfGap/RecO-like zinc finger"/>
    <property type="match status" value="1"/>
</dbReference>
<comment type="function">
    <text evidence="7">Involved in DNA repair and RecF pathway recombination.</text>
</comment>
<dbReference type="InterPro" id="IPR003717">
    <property type="entry name" value="RecO"/>
</dbReference>
<evidence type="ECO:0000256" key="2">
    <source>
        <dbReference type="ARBA" id="ARBA00021310"/>
    </source>
</evidence>
<feature type="domain" description="DNA replication/recombination mediator RecO N-terminal" evidence="8">
    <location>
        <begin position="1"/>
        <end position="76"/>
    </location>
</feature>
<evidence type="ECO:0000259" key="8">
    <source>
        <dbReference type="Pfam" id="PF11967"/>
    </source>
</evidence>
<evidence type="ECO:0000256" key="7">
    <source>
        <dbReference type="HAMAP-Rule" id="MF_00201"/>
    </source>
</evidence>
<sequence>MLHKTRGIIFRTTDYSESSVIVQIFTEKFGLQSYIINGVKKPKAKIPRNMLQPLHLVDMVVYHKNNGSVQRISELKATPVLQTIPYDVIKSCIAIFLNEVLYKAVRQQSPDEQLFGFIFNAIEWLDHQTSGLANFHLLFLVQLTRYLGFYPDRANADSSAYFDMKNGVFTNWKPESTLYLSAPHTQNFAILLKINIAKPEQLKIDNSERRYLIDKILEYYALHVEGFGNIKSNEILEEVLS</sequence>
<evidence type="ECO:0000313" key="10">
    <source>
        <dbReference type="Proteomes" id="UP001501436"/>
    </source>
</evidence>
<dbReference type="InterPro" id="IPR012340">
    <property type="entry name" value="NA-bd_OB-fold"/>
</dbReference>
<dbReference type="Pfam" id="PF11967">
    <property type="entry name" value="RecO_N"/>
    <property type="match status" value="1"/>
</dbReference>
<dbReference type="InterPro" id="IPR042242">
    <property type="entry name" value="RecO_C"/>
</dbReference>
<dbReference type="Proteomes" id="UP001501436">
    <property type="component" value="Unassembled WGS sequence"/>
</dbReference>